<dbReference type="PANTHER" id="PTHR33285">
    <property type="entry name" value="PHYTOSULFOKINES 3"/>
    <property type="match status" value="1"/>
</dbReference>
<dbReference type="GO" id="GO:0030154">
    <property type="term" value="P:cell differentiation"/>
    <property type="evidence" value="ECO:0007669"/>
    <property type="project" value="UniProtKB-UniRule"/>
</dbReference>
<dbReference type="PANTHER" id="PTHR33285:SF22">
    <property type="entry name" value="PHYTOSULFOKINES 6-RELATED"/>
    <property type="match status" value="1"/>
</dbReference>
<gene>
    <name evidence="10" type="ORF">C1H46_035198</name>
</gene>
<keyword evidence="6 9" id="KW-0732">Signal</keyword>
<dbReference type="AlphaFoldDB" id="A0A540KYC7"/>
<comment type="subcellular location">
    <subcellularLocation>
        <location evidence="1 9">Secreted</location>
    </subcellularLocation>
</comment>
<keyword evidence="3 9" id="KW-0217">Developmental protein</keyword>
<keyword evidence="7 9" id="KW-0221">Differentiation</keyword>
<evidence type="ECO:0000256" key="5">
    <source>
        <dbReference type="ARBA" id="ARBA00022641"/>
    </source>
</evidence>
<evidence type="ECO:0000313" key="11">
    <source>
        <dbReference type="Proteomes" id="UP000315295"/>
    </source>
</evidence>
<comment type="PTM">
    <text evidence="9">PSK-alpha is produced by endopeptidase digestion. PSK-beta is produced from PSK-alpha by exopeptidase digestion.</text>
</comment>
<dbReference type="Proteomes" id="UP000315295">
    <property type="component" value="Unassembled WGS sequence"/>
</dbReference>
<dbReference type="Pfam" id="PF06404">
    <property type="entry name" value="PSK"/>
    <property type="match status" value="1"/>
</dbReference>
<accession>A0A540KYC7</accession>
<evidence type="ECO:0000256" key="7">
    <source>
        <dbReference type="ARBA" id="ARBA00022782"/>
    </source>
</evidence>
<evidence type="ECO:0000256" key="9">
    <source>
        <dbReference type="RuleBase" id="RU368031"/>
    </source>
</evidence>
<evidence type="ECO:0000313" key="10">
    <source>
        <dbReference type="EMBL" id="TQD79245.1"/>
    </source>
</evidence>
<keyword evidence="4 9" id="KW-0964">Secreted</keyword>
<organism evidence="10 11">
    <name type="scientific">Malus baccata</name>
    <name type="common">Siberian crab apple</name>
    <name type="synonym">Pyrus baccata</name>
    <dbReference type="NCBI Taxonomy" id="106549"/>
    <lineage>
        <taxon>Eukaryota</taxon>
        <taxon>Viridiplantae</taxon>
        <taxon>Streptophyta</taxon>
        <taxon>Embryophyta</taxon>
        <taxon>Tracheophyta</taxon>
        <taxon>Spermatophyta</taxon>
        <taxon>Magnoliopsida</taxon>
        <taxon>eudicotyledons</taxon>
        <taxon>Gunneridae</taxon>
        <taxon>Pentapetalae</taxon>
        <taxon>rosids</taxon>
        <taxon>fabids</taxon>
        <taxon>Rosales</taxon>
        <taxon>Rosaceae</taxon>
        <taxon>Amygdaloideae</taxon>
        <taxon>Maleae</taxon>
        <taxon>Malus</taxon>
    </lineage>
</organism>
<dbReference type="GO" id="GO:0008083">
    <property type="term" value="F:growth factor activity"/>
    <property type="evidence" value="ECO:0007669"/>
    <property type="project" value="UniProtKB-UniRule"/>
</dbReference>
<dbReference type="EMBL" id="VIEB01000867">
    <property type="protein sequence ID" value="TQD79245.1"/>
    <property type="molecule type" value="Genomic_DNA"/>
</dbReference>
<comment type="function">
    <text evidence="9">Promotes plant cell differentiation, organogenesis and somatic embryogenesis as well as cell proliferation.</text>
</comment>
<keyword evidence="11" id="KW-1185">Reference proteome</keyword>
<keyword evidence="8 9" id="KW-0339">Growth factor</keyword>
<comment type="PTM">
    <text evidence="9">Sulfation is important for activity and for the binding to a putative membrane receptor.</text>
</comment>
<comment type="caution">
    <text evidence="10">The sequence shown here is derived from an EMBL/GenBank/DDBJ whole genome shotgun (WGS) entry which is preliminary data.</text>
</comment>
<name>A0A540KYC7_MALBA</name>
<sequence>MKQIFKSGAVLVLCIFFILFSSTVSIRLLANKEGQEKGLLNEMANGDSLVGLEGTELLDQLMGVEDCDDEDADCSKTRIMAEAHLDYIYTQKHKP</sequence>
<evidence type="ECO:0000256" key="2">
    <source>
        <dbReference type="ARBA" id="ARBA00010781"/>
    </source>
</evidence>
<dbReference type="GO" id="GO:0005576">
    <property type="term" value="C:extracellular region"/>
    <property type="evidence" value="ECO:0007669"/>
    <property type="project" value="UniProtKB-SubCell"/>
</dbReference>
<proteinExistence type="inferred from homology"/>
<dbReference type="GO" id="GO:0008283">
    <property type="term" value="P:cell population proliferation"/>
    <property type="evidence" value="ECO:0007669"/>
    <property type="project" value="UniProtKB-UniRule"/>
</dbReference>
<dbReference type="STRING" id="106549.A0A540KYC7"/>
<evidence type="ECO:0000256" key="3">
    <source>
        <dbReference type="ARBA" id="ARBA00022473"/>
    </source>
</evidence>
<evidence type="ECO:0000256" key="6">
    <source>
        <dbReference type="ARBA" id="ARBA00022729"/>
    </source>
</evidence>
<protein>
    <recommendedName>
        <fullName evidence="9">Phytosulfokine</fullName>
    </recommendedName>
    <component>
        <recommendedName>
            <fullName evidence="9">Phytosulfokine-alpha</fullName>
            <shortName evidence="9">PSK-alpha</shortName>
            <shortName evidence="9">Phytosulfokine-a</shortName>
        </recommendedName>
    </component>
    <component>
        <recommendedName>
            <fullName evidence="9">Phytosulfokine-beta</fullName>
            <shortName evidence="9">PSK-beta</shortName>
            <shortName evidence="9">Phytosulfokine-b</shortName>
        </recommendedName>
    </component>
</protein>
<comment type="similarity">
    <text evidence="2 9">Belongs to the phytosulfokine family.</text>
</comment>
<evidence type="ECO:0000256" key="4">
    <source>
        <dbReference type="ARBA" id="ARBA00022525"/>
    </source>
</evidence>
<evidence type="ECO:0000256" key="8">
    <source>
        <dbReference type="ARBA" id="ARBA00023030"/>
    </source>
</evidence>
<evidence type="ECO:0000256" key="1">
    <source>
        <dbReference type="ARBA" id="ARBA00004613"/>
    </source>
</evidence>
<keyword evidence="5 9" id="KW-0765">Sulfation</keyword>
<reference evidence="10 11" key="1">
    <citation type="journal article" date="2019" name="G3 (Bethesda)">
        <title>Sequencing of a Wild Apple (Malus baccata) Genome Unravels the Differences Between Cultivated and Wild Apple Species Regarding Disease Resistance and Cold Tolerance.</title>
        <authorList>
            <person name="Chen X."/>
        </authorList>
    </citation>
    <scope>NUCLEOTIDE SEQUENCE [LARGE SCALE GENOMIC DNA]</scope>
    <source>
        <strain evidence="11">cv. Shandingzi</strain>
        <tissue evidence="10">Leaves</tissue>
    </source>
</reference>
<dbReference type="InterPro" id="IPR009438">
    <property type="entry name" value="Phytosulfokine"/>
</dbReference>